<dbReference type="Proteomes" id="UP000063308">
    <property type="component" value="Chromosome"/>
</dbReference>
<proteinExistence type="predicted"/>
<evidence type="ECO:0000313" key="2">
    <source>
        <dbReference type="Proteomes" id="UP000063308"/>
    </source>
</evidence>
<evidence type="ECO:0000313" key="1">
    <source>
        <dbReference type="EMBL" id="BAR60171.1"/>
    </source>
</evidence>
<gene>
    <name evidence="1" type="ORF">NK6_7020</name>
</gene>
<sequence>MKGSCSSKIKKIAQANNRAHTNNEIATTWGY</sequence>
<organism evidence="1 2">
    <name type="scientific">Bradyrhizobium diazoefficiens</name>
    <dbReference type="NCBI Taxonomy" id="1355477"/>
    <lineage>
        <taxon>Bacteria</taxon>
        <taxon>Pseudomonadati</taxon>
        <taxon>Pseudomonadota</taxon>
        <taxon>Alphaproteobacteria</taxon>
        <taxon>Hyphomicrobiales</taxon>
        <taxon>Nitrobacteraceae</taxon>
        <taxon>Bradyrhizobium</taxon>
    </lineage>
</organism>
<reference evidence="1 2" key="1">
    <citation type="submission" date="2014-11" db="EMBL/GenBank/DDBJ databases">
        <title>Symbiosis island explosion on the genome of extra-slow-growing strains of soybean bradyrhizobia with massive insertion sequences.</title>
        <authorList>
            <person name="Iida T."/>
            <person name="Minamisawa K."/>
        </authorList>
    </citation>
    <scope>NUCLEOTIDE SEQUENCE [LARGE SCALE GENOMIC DNA]</scope>
    <source>
        <strain evidence="1 2">NK6</strain>
    </source>
</reference>
<dbReference type="AlphaFoldDB" id="A0A0E4BT87"/>
<dbReference type="EMBL" id="AP014685">
    <property type="protein sequence ID" value="BAR60171.1"/>
    <property type="molecule type" value="Genomic_DNA"/>
</dbReference>
<name>A0A0E4BT87_9BRAD</name>
<protein>
    <submittedName>
        <fullName evidence="1">Uncharacterized protein</fullName>
    </submittedName>
</protein>
<accession>A0A0E4BT87</accession>